<evidence type="ECO:0000313" key="2">
    <source>
        <dbReference type="Proteomes" id="UP000534590"/>
    </source>
</evidence>
<name>A0ABR6J757_AGRRD</name>
<dbReference type="SUPFAM" id="SSF141523">
    <property type="entry name" value="L,D-transpeptidase catalytic domain-like"/>
    <property type="match status" value="1"/>
</dbReference>
<proteinExistence type="predicted"/>
<sequence>MDARYAAFEGDGHAVAGIPYRHIYPKFCRQRVANPTGEAAGTVAIDTPNRFLYLVEPDGAATRYGVGIGRDGFAWQGRGYHPLAPAMAEMEAASQNESPPAGA</sequence>
<protein>
    <submittedName>
        <fullName evidence="1">Lipoprotein-anchoring transpeptidase ErfK/SrfK</fullName>
    </submittedName>
</protein>
<reference evidence="1 2" key="1">
    <citation type="submission" date="2020-08" db="EMBL/GenBank/DDBJ databases">
        <title>Genomic Encyclopedia of Type Strains, Phase IV (KMG-V): Genome sequencing to study the core and pangenomes of soil and plant-associated prokaryotes.</title>
        <authorList>
            <person name="Whitman W."/>
        </authorList>
    </citation>
    <scope>NUCLEOTIDE SEQUENCE [LARGE SCALE GENOMIC DNA]</scope>
    <source>
        <strain evidence="1 2">SEMIA 461</strain>
    </source>
</reference>
<gene>
    <name evidence="1" type="ORF">GGE40_002507</name>
</gene>
<accession>A0ABR6J757</accession>
<dbReference type="EMBL" id="JACIHP010000002">
    <property type="protein sequence ID" value="MBB4490676.1"/>
    <property type="molecule type" value="Genomic_DNA"/>
</dbReference>
<dbReference type="Proteomes" id="UP000534590">
    <property type="component" value="Unassembled WGS sequence"/>
</dbReference>
<evidence type="ECO:0000313" key="1">
    <source>
        <dbReference type="EMBL" id="MBB4490676.1"/>
    </source>
</evidence>
<keyword evidence="1" id="KW-0449">Lipoprotein</keyword>
<dbReference type="InterPro" id="IPR038063">
    <property type="entry name" value="Transpep_catalytic_dom"/>
</dbReference>
<comment type="caution">
    <text evidence="1">The sequence shown here is derived from an EMBL/GenBank/DDBJ whole genome shotgun (WGS) entry which is preliminary data.</text>
</comment>
<keyword evidence="2" id="KW-1185">Reference proteome</keyword>
<organism evidence="1 2">
    <name type="scientific">Agrobacterium radiobacter</name>
    <dbReference type="NCBI Taxonomy" id="362"/>
    <lineage>
        <taxon>Bacteria</taxon>
        <taxon>Pseudomonadati</taxon>
        <taxon>Pseudomonadota</taxon>
        <taxon>Alphaproteobacteria</taxon>
        <taxon>Hyphomicrobiales</taxon>
        <taxon>Rhizobiaceae</taxon>
        <taxon>Rhizobium/Agrobacterium group</taxon>
        <taxon>Agrobacterium</taxon>
        <taxon>Agrobacterium tumefaciens complex</taxon>
    </lineage>
</organism>